<comment type="caution">
    <text evidence="1">The sequence shown here is derived from an EMBL/GenBank/DDBJ whole genome shotgun (WGS) entry which is preliminary data.</text>
</comment>
<gene>
    <name evidence="1" type="ORF">HNY73_018644</name>
</gene>
<keyword evidence="2" id="KW-1185">Reference proteome</keyword>
<dbReference type="AlphaFoldDB" id="A0A8T0EHM9"/>
<organism evidence="1 2">
    <name type="scientific">Argiope bruennichi</name>
    <name type="common">Wasp spider</name>
    <name type="synonym">Aranea bruennichi</name>
    <dbReference type="NCBI Taxonomy" id="94029"/>
    <lineage>
        <taxon>Eukaryota</taxon>
        <taxon>Metazoa</taxon>
        <taxon>Ecdysozoa</taxon>
        <taxon>Arthropoda</taxon>
        <taxon>Chelicerata</taxon>
        <taxon>Arachnida</taxon>
        <taxon>Araneae</taxon>
        <taxon>Araneomorphae</taxon>
        <taxon>Entelegynae</taxon>
        <taxon>Araneoidea</taxon>
        <taxon>Araneidae</taxon>
        <taxon>Argiope</taxon>
    </lineage>
</organism>
<evidence type="ECO:0000313" key="2">
    <source>
        <dbReference type="Proteomes" id="UP000807504"/>
    </source>
</evidence>
<reference evidence="1" key="1">
    <citation type="journal article" date="2020" name="bioRxiv">
        <title>Chromosome-level reference genome of the European wasp spider Argiope bruennichi: a resource for studies on range expansion and evolutionary adaptation.</title>
        <authorList>
            <person name="Sheffer M.M."/>
            <person name="Hoppe A."/>
            <person name="Krehenwinkel H."/>
            <person name="Uhl G."/>
            <person name="Kuss A.W."/>
            <person name="Jensen L."/>
            <person name="Jensen C."/>
            <person name="Gillespie R.G."/>
            <person name="Hoff K.J."/>
            <person name="Prost S."/>
        </authorList>
    </citation>
    <scope>NUCLEOTIDE SEQUENCE</scope>
</reference>
<sequence>MCPLTRQNFQYVHYWLIPRYRSLGLMNIFFSRKKSEVPKKRMTLVFAEWNREGWSRRRDVAATGVTPVEEAARGIRSVGEKQSRLHHHGK</sequence>
<evidence type="ECO:0000313" key="1">
    <source>
        <dbReference type="EMBL" id="KAF8771194.1"/>
    </source>
</evidence>
<accession>A0A8T0EHM9</accession>
<reference evidence="1" key="2">
    <citation type="submission" date="2020-06" db="EMBL/GenBank/DDBJ databases">
        <authorList>
            <person name="Sheffer M."/>
        </authorList>
    </citation>
    <scope>NUCLEOTIDE SEQUENCE</scope>
</reference>
<proteinExistence type="predicted"/>
<protein>
    <submittedName>
        <fullName evidence="1">Uncharacterized protein</fullName>
    </submittedName>
</protein>
<dbReference type="Proteomes" id="UP000807504">
    <property type="component" value="Unassembled WGS sequence"/>
</dbReference>
<dbReference type="EMBL" id="JABXBU010002228">
    <property type="protein sequence ID" value="KAF8771194.1"/>
    <property type="molecule type" value="Genomic_DNA"/>
</dbReference>
<name>A0A8T0EHM9_ARGBR</name>